<gene>
    <name evidence="1" type="ORF">GMARGA_LOCUS40931</name>
</gene>
<dbReference type="EMBL" id="CAJVQB010108063">
    <property type="protein sequence ID" value="CAG8851821.1"/>
    <property type="molecule type" value="Genomic_DNA"/>
</dbReference>
<comment type="caution">
    <text evidence="1">The sequence shown here is derived from an EMBL/GenBank/DDBJ whole genome shotgun (WGS) entry which is preliminary data.</text>
</comment>
<keyword evidence="2" id="KW-1185">Reference proteome</keyword>
<evidence type="ECO:0000313" key="1">
    <source>
        <dbReference type="EMBL" id="CAG8851821.1"/>
    </source>
</evidence>
<feature type="non-terminal residue" evidence="1">
    <location>
        <position position="1"/>
    </location>
</feature>
<dbReference type="Proteomes" id="UP000789901">
    <property type="component" value="Unassembled WGS sequence"/>
</dbReference>
<feature type="non-terminal residue" evidence="1">
    <location>
        <position position="118"/>
    </location>
</feature>
<organism evidence="1 2">
    <name type="scientific">Gigaspora margarita</name>
    <dbReference type="NCBI Taxonomy" id="4874"/>
    <lineage>
        <taxon>Eukaryota</taxon>
        <taxon>Fungi</taxon>
        <taxon>Fungi incertae sedis</taxon>
        <taxon>Mucoromycota</taxon>
        <taxon>Glomeromycotina</taxon>
        <taxon>Glomeromycetes</taxon>
        <taxon>Diversisporales</taxon>
        <taxon>Gigasporaceae</taxon>
        <taxon>Gigaspora</taxon>
    </lineage>
</organism>
<accession>A0ABN7XAT4</accession>
<name>A0ABN7XAT4_GIGMA</name>
<evidence type="ECO:0000313" key="2">
    <source>
        <dbReference type="Proteomes" id="UP000789901"/>
    </source>
</evidence>
<reference evidence="1 2" key="1">
    <citation type="submission" date="2021-06" db="EMBL/GenBank/DDBJ databases">
        <authorList>
            <person name="Kallberg Y."/>
            <person name="Tangrot J."/>
            <person name="Rosling A."/>
        </authorList>
    </citation>
    <scope>NUCLEOTIDE SEQUENCE [LARGE SCALE GENOMIC DNA]</scope>
    <source>
        <strain evidence="1 2">120-4 pot B 10/14</strain>
    </source>
</reference>
<proteinExistence type="predicted"/>
<protein>
    <submittedName>
        <fullName evidence="1">25205_t:CDS:1</fullName>
    </submittedName>
</protein>
<sequence length="118" mass="13245">KEIKNENKAVIREKIQSYLTTALSTICTQHNFIVYTSFNRVSTSTVASSSSISSVILLQLDNSDAIAKNAVGQQDTIAKIKEATQRILEYQQAIKMISNQNIKNELLFKIEADHMIIK</sequence>